<reference evidence="1 2" key="1">
    <citation type="submission" date="2024-09" db="EMBL/GenBank/DDBJ databases">
        <title>Molecular characterization of Carbapenemase-producing Enterobacter cloacae Complex from Infections in Argentina.</title>
        <authorList>
            <person name="De Mendieta J.M."/>
            <person name="Gomez S."/>
        </authorList>
    </citation>
    <scope>NUCLEOTIDE SEQUENCE [LARGE SCALE GENOMIC DNA]</scope>
    <source>
        <strain evidence="1 2">M23267</strain>
    </source>
</reference>
<evidence type="ECO:0000313" key="2">
    <source>
        <dbReference type="Proteomes" id="UP001577381"/>
    </source>
</evidence>
<accession>A0ABV4ZZV9</accession>
<comment type="caution">
    <text evidence="1">The sequence shown here is derived from an EMBL/GenBank/DDBJ whole genome shotgun (WGS) entry which is preliminary data.</text>
</comment>
<protein>
    <submittedName>
        <fullName evidence="1">Uncharacterized protein</fullName>
    </submittedName>
</protein>
<dbReference type="RefSeq" id="WP_375148725.1">
    <property type="nucleotide sequence ID" value="NZ_JBHGSI010000002.1"/>
</dbReference>
<gene>
    <name evidence="1" type="ORF">ACE3KR_09245</name>
</gene>
<name>A0ABV4ZZV9_9ENTR</name>
<sequence length="193" mass="21792">MDLIPAKKELNRAKRCVERMKTAKTYDEYDEAWSDFLSCIENVFNRIKIAAEKHIKYPSFSSKPNHLRATDSLLIYLKQARNSAHHGIADTSKYVSGGIGINPMEKDGMVRIKSLTIDENGNIAFFSETPVAINIIPGRVEAIPCRNRGITYNPPNSHLGKELITKSPVDIAELGIKFYESYLEDAEDVFLKK</sequence>
<dbReference type="EMBL" id="JBHGSI010000002">
    <property type="protein sequence ID" value="MFB4719068.1"/>
    <property type="molecule type" value="Genomic_DNA"/>
</dbReference>
<proteinExistence type="predicted"/>
<keyword evidence="2" id="KW-1185">Reference proteome</keyword>
<dbReference type="Proteomes" id="UP001577381">
    <property type="component" value="Unassembled WGS sequence"/>
</dbReference>
<evidence type="ECO:0000313" key="1">
    <source>
        <dbReference type="EMBL" id="MFB4719068.1"/>
    </source>
</evidence>
<organism evidence="1 2">
    <name type="scientific">Enterobacter chuandaensis</name>
    <dbReference type="NCBI Taxonomy" id="2497875"/>
    <lineage>
        <taxon>Bacteria</taxon>
        <taxon>Pseudomonadati</taxon>
        <taxon>Pseudomonadota</taxon>
        <taxon>Gammaproteobacteria</taxon>
        <taxon>Enterobacterales</taxon>
        <taxon>Enterobacteriaceae</taxon>
        <taxon>Enterobacter</taxon>
        <taxon>Enterobacter cloacae complex</taxon>
    </lineage>
</organism>